<reference evidence="2" key="1">
    <citation type="submission" date="2021-01" db="EMBL/GenBank/DDBJ databases">
        <authorList>
            <consortium name="Aspergillus luchuensis mut. kawachii IFO 4304 genome sequencing consortium"/>
            <person name="Kazuki M."/>
            <person name="Futagami T."/>
        </authorList>
    </citation>
    <scope>NUCLEOTIDE SEQUENCE</scope>
    <source>
        <strain evidence="2">IFO 4308</strain>
    </source>
</reference>
<evidence type="ECO:0000313" key="3">
    <source>
        <dbReference type="Proteomes" id="UP000661280"/>
    </source>
</evidence>
<feature type="region of interest" description="Disordered" evidence="1">
    <location>
        <begin position="1"/>
        <end position="46"/>
    </location>
</feature>
<dbReference type="Proteomes" id="UP000661280">
    <property type="component" value="Chromosome 7"/>
</dbReference>
<dbReference type="GeneID" id="64964588"/>
<protein>
    <submittedName>
        <fullName evidence="2">Uncharacterized protein</fullName>
    </submittedName>
</protein>
<organism evidence="2 3">
    <name type="scientific">Aspergillus kawachii</name>
    <name type="common">White koji mold</name>
    <name type="synonym">Aspergillus awamori var. kawachi</name>
    <dbReference type="NCBI Taxonomy" id="1069201"/>
    <lineage>
        <taxon>Eukaryota</taxon>
        <taxon>Fungi</taxon>
        <taxon>Dikarya</taxon>
        <taxon>Ascomycota</taxon>
        <taxon>Pezizomycotina</taxon>
        <taxon>Eurotiomycetes</taxon>
        <taxon>Eurotiomycetidae</taxon>
        <taxon>Eurotiales</taxon>
        <taxon>Aspergillaceae</taxon>
        <taxon>Aspergillus</taxon>
        <taxon>Aspergillus subgen. Circumdati</taxon>
    </lineage>
</organism>
<evidence type="ECO:0000256" key="1">
    <source>
        <dbReference type="SAM" id="MobiDB-lite"/>
    </source>
</evidence>
<dbReference type="RefSeq" id="XP_041547029.1">
    <property type="nucleotide sequence ID" value="XM_041682694.1"/>
</dbReference>
<feature type="compositionally biased region" description="Polar residues" evidence="1">
    <location>
        <begin position="25"/>
        <end position="34"/>
    </location>
</feature>
<gene>
    <name evidence="2" type="ORF">AKAW2_70145A</name>
</gene>
<name>A0A7R8A363_ASPKA</name>
<evidence type="ECO:0000313" key="2">
    <source>
        <dbReference type="EMBL" id="BCS03267.1"/>
    </source>
</evidence>
<dbReference type="OrthoDB" id="10563823at2759"/>
<accession>A0A7R8A363</accession>
<dbReference type="AlphaFoldDB" id="A0A7R8A363"/>
<reference evidence="2" key="2">
    <citation type="submission" date="2021-02" db="EMBL/GenBank/DDBJ databases">
        <title>Aspergillus luchuensis mut. kawachii IFO 4304 genome sequence.</title>
        <authorList>
            <person name="Mori K."/>
            <person name="Kadooka C."/>
            <person name="Goto M."/>
            <person name="Futagami T."/>
        </authorList>
    </citation>
    <scope>NUCLEOTIDE SEQUENCE</scope>
    <source>
        <strain evidence="2">IFO 4308</strain>
    </source>
</reference>
<feature type="compositionally biased region" description="Polar residues" evidence="1">
    <location>
        <begin position="7"/>
        <end position="17"/>
    </location>
</feature>
<dbReference type="EMBL" id="AP024431">
    <property type="protein sequence ID" value="BCS03267.1"/>
    <property type="molecule type" value="Genomic_DNA"/>
</dbReference>
<sequence>MVRSPCRNVSDSPSTCLSVPENRYRSTQDTSPRLESSPPPPSCHFRQHGLPYLLDSLRSRSTTRKVRMSGGLSSRMTHQFEDRILFSLSDVFRTIAGHPLPLGFLLNRNPIYSTKATVLSGPERFLTDGSYPGKAASFQRVPTP</sequence>
<keyword evidence="3" id="KW-1185">Reference proteome</keyword>
<proteinExistence type="predicted"/>
<dbReference type="KEGG" id="aluc:AKAW2_70145A"/>